<name>A0AAV7JPC1_9METZ</name>
<proteinExistence type="predicted"/>
<reference evidence="1 2" key="1">
    <citation type="journal article" date="2023" name="BMC Biol.">
        <title>The compact genome of the sponge Oopsacas minuta (Hexactinellida) is lacking key metazoan core genes.</title>
        <authorList>
            <person name="Santini S."/>
            <person name="Schenkelaars Q."/>
            <person name="Jourda C."/>
            <person name="Duchesne M."/>
            <person name="Belahbib H."/>
            <person name="Rocher C."/>
            <person name="Selva M."/>
            <person name="Riesgo A."/>
            <person name="Vervoort M."/>
            <person name="Leys S.P."/>
            <person name="Kodjabachian L."/>
            <person name="Le Bivic A."/>
            <person name="Borchiellini C."/>
            <person name="Claverie J.M."/>
            <person name="Renard E."/>
        </authorList>
    </citation>
    <scope>NUCLEOTIDE SEQUENCE [LARGE SCALE GENOMIC DNA]</scope>
    <source>
        <strain evidence="1">SPO-2</strain>
    </source>
</reference>
<gene>
    <name evidence="1" type="ORF">LOD99_5982</name>
</gene>
<dbReference type="EMBL" id="JAKMXF010000312">
    <property type="protein sequence ID" value="KAI6650304.1"/>
    <property type="molecule type" value="Genomic_DNA"/>
</dbReference>
<organism evidence="1 2">
    <name type="scientific">Oopsacas minuta</name>
    <dbReference type="NCBI Taxonomy" id="111878"/>
    <lineage>
        <taxon>Eukaryota</taxon>
        <taxon>Metazoa</taxon>
        <taxon>Porifera</taxon>
        <taxon>Hexactinellida</taxon>
        <taxon>Hexasterophora</taxon>
        <taxon>Lyssacinosida</taxon>
        <taxon>Leucopsacidae</taxon>
        <taxon>Oopsacas</taxon>
    </lineage>
</organism>
<dbReference type="Proteomes" id="UP001165289">
    <property type="component" value="Unassembled WGS sequence"/>
</dbReference>
<dbReference type="AlphaFoldDB" id="A0AAV7JPC1"/>
<comment type="caution">
    <text evidence="1">The sequence shown here is derived from an EMBL/GenBank/DDBJ whole genome shotgun (WGS) entry which is preliminary data.</text>
</comment>
<evidence type="ECO:0000313" key="1">
    <source>
        <dbReference type="EMBL" id="KAI6650304.1"/>
    </source>
</evidence>
<protein>
    <submittedName>
        <fullName evidence="1">Uncharacterized protein</fullName>
    </submittedName>
</protein>
<sequence length="618" mass="71899">MEYSEEERIGFWDINGTNTFVWCHIILITKDYEKEIATDHFTHDSSIDDRFMRIIDQIQNINKYIQTTTNCIIEYRIWINNFPNALLQDQINDTLYQIGAKYKFAKIRFSIFFANTAHMMVKRLADWLAELKMNGISVVVGPFLVSRTIVPPSDTSKEMKLTRRKEDSVLVRKLWATLVCLSKNLISEKVIFMSEYSGYDYSSDYFEKSFSKEELDTFHDTVKASVTLLAGNETPYGVKRNLQIGFPPFCFIFKQEEPQDSFSKSISFETTLMKYTKQNSAFQKVNENIQQLCADFKMTKLEIRKVSLLLNLVSEQSRVVTENLWNVIEEMQNKYPYGKGVKSIIKESIMKIQTATKDVTMETQKNAEYEMHRLNQSSIELDYAIRELSGNISAYSKYRINYENLMKILVKLEANFEGNDLLLILEKVNNFSILSGCYEASKYLSKQQLDTNRMQTNDIETIEKMLSRVSKEVEWIVTQLELKQEQISKSEHGYVIKRQEFMQILRKNENLKHKLRSELETAKGETAKGELNQLASFSYSLKCEIGTNNITPFEYQQTTTKTSIICPQIHTDIEAYLDTIQYPKEDSSKIISNLAGNIQKIEMKLNKLAKLLCLDNFM</sequence>
<accession>A0AAV7JPC1</accession>
<evidence type="ECO:0000313" key="2">
    <source>
        <dbReference type="Proteomes" id="UP001165289"/>
    </source>
</evidence>
<keyword evidence="2" id="KW-1185">Reference proteome</keyword>